<dbReference type="Proteomes" id="UP001287445">
    <property type="component" value="Unassembled WGS sequence"/>
</dbReference>
<evidence type="ECO:0000256" key="2">
    <source>
        <dbReference type="SAM" id="Phobius"/>
    </source>
</evidence>
<dbReference type="AlphaFoldDB" id="A0AAJ2VD08"/>
<dbReference type="RefSeq" id="WP_319076639.1">
    <property type="nucleotide sequence ID" value="NZ_JAWWMZ010000015.1"/>
</dbReference>
<dbReference type="SUPFAM" id="SSF103473">
    <property type="entry name" value="MFS general substrate transporter"/>
    <property type="match status" value="1"/>
</dbReference>
<sequence>MTSVPAPAPAPVLPWRTGLAYGGLAAPLAFVSLPLYVNLPYHYASVAGAPLAGLGAVLLATRALDAVVDPAIGRQADRLLRGGVRPAWRAAALGSLLMVLGFGALWHPPRGSEAAMLGWLAGSLLVCTLAYSFVTILHQAWGTRWGGQPAWRARVTAWREGATLVGVLLASVLPAVMGLDATSAVLALGLVLGLMGLYRLRAPVAPVSHVSHVSSAPRMPQAESPASAELASSTSPWADAGFRRLLAIFMLNGVAAAVPATLLPFFVADRLQAPALQPLLLLCFFGAAALGLPLWVKAVSRWGLAPSWRAGMVASVLAFGFTPWLGAGDAMAFAVICLASGLALGADLALPGALLTGVIHESGQGGRGEGRYLGWWTCATKLNLALAAGLALPLLSAAGYRSGGTDPAGLQALAWAYGGLPCLLKLAAALLLWRAERLHSSWSHT</sequence>
<feature type="transmembrane region" description="Helical" evidence="2">
    <location>
        <begin position="412"/>
        <end position="433"/>
    </location>
</feature>
<feature type="transmembrane region" description="Helical" evidence="2">
    <location>
        <begin position="245"/>
        <end position="267"/>
    </location>
</feature>
<organism evidence="3 4">
    <name type="scientific">Delftia acidovorans</name>
    <name type="common">Pseudomonas acidovorans</name>
    <name type="synonym">Comamonas acidovorans</name>
    <dbReference type="NCBI Taxonomy" id="80866"/>
    <lineage>
        <taxon>Bacteria</taxon>
        <taxon>Pseudomonadati</taxon>
        <taxon>Pseudomonadota</taxon>
        <taxon>Betaproteobacteria</taxon>
        <taxon>Burkholderiales</taxon>
        <taxon>Comamonadaceae</taxon>
        <taxon>Delftia</taxon>
    </lineage>
</organism>
<dbReference type="Gene3D" id="1.20.1250.20">
    <property type="entry name" value="MFS general substrate transporter like domains"/>
    <property type="match status" value="1"/>
</dbReference>
<name>A0AAJ2VD08_DELAC</name>
<feature type="transmembrane region" description="Helical" evidence="2">
    <location>
        <begin position="19"/>
        <end position="37"/>
    </location>
</feature>
<dbReference type="PANTHER" id="PTHR11328:SF24">
    <property type="entry name" value="MAJOR FACILITATOR SUPERFAMILY (MFS) PROFILE DOMAIN-CONTAINING PROTEIN"/>
    <property type="match status" value="1"/>
</dbReference>
<keyword evidence="2" id="KW-1133">Transmembrane helix</keyword>
<feature type="transmembrane region" description="Helical" evidence="2">
    <location>
        <begin position="308"/>
        <end position="326"/>
    </location>
</feature>
<feature type="transmembrane region" description="Helical" evidence="2">
    <location>
        <begin position="86"/>
        <end position="106"/>
    </location>
</feature>
<feature type="transmembrane region" description="Helical" evidence="2">
    <location>
        <begin position="183"/>
        <end position="200"/>
    </location>
</feature>
<accession>A0AAJ2VD08</accession>
<dbReference type="GO" id="GO:0005886">
    <property type="term" value="C:plasma membrane"/>
    <property type="evidence" value="ECO:0007669"/>
    <property type="project" value="TreeGrafter"/>
</dbReference>
<dbReference type="InterPro" id="IPR036259">
    <property type="entry name" value="MFS_trans_sf"/>
</dbReference>
<dbReference type="Pfam" id="PF13347">
    <property type="entry name" value="MFS_2"/>
    <property type="match status" value="1"/>
</dbReference>
<evidence type="ECO:0000313" key="3">
    <source>
        <dbReference type="EMBL" id="MDX4957137.1"/>
    </source>
</evidence>
<feature type="transmembrane region" description="Helical" evidence="2">
    <location>
        <begin position="332"/>
        <end position="360"/>
    </location>
</feature>
<gene>
    <name evidence="3" type="ORF">SGN30_27290</name>
</gene>
<feature type="transmembrane region" description="Helical" evidence="2">
    <location>
        <begin position="279"/>
        <end position="296"/>
    </location>
</feature>
<evidence type="ECO:0000256" key="1">
    <source>
        <dbReference type="ARBA" id="ARBA00009617"/>
    </source>
</evidence>
<comment type="similarity">
    <text evidence="1">Belongs to the sodium:galactoside symporter (TC 2.A.2) family.</text>
</comment>
<keyword evidence="2" id="KW-0812">Transmembrane</keyword>
<feature type="transmembrane region" description="Helical" evidence="2">
    <location>
        <begin position="372"/>
        <end position="392"/>
    </location>
</feature>
<dbReference type="PANTHER" id="PTHR11328">
    <property type="entry name" value="MAJOR FACILITATOR SUPERFAMILY DOMAIN-CONTAINING PROTEIN"/>
    <property type="match status" value="1"/>
</dbReference>
<reference evidence="3" key="1">
    <citation type="submission" date="2023-11" db="EMBL/GenBank/DDBJ databases">
        <title>Identification and selenium tolerance of Delftia acidovorans R3-25.</title>
        <authorList>
            <person name="Zhang S."/>
            <person name="Liu Y."/>
            <person name="Guo Y."/>
        </authorList>
    </citation>
    <scope>NUCLEOTIDE SEQUENCE</scope>
    <source>
        <strain evidence="3">R3-25</strain>
    </source>
</reference>
<dbReference type="GO" id="GO:0008643">
    <property type="term" value="P:carbohydrate transport"/>
    <property type="evidence" value="ECO:0007669"/>
    <property type="project" value="InterPro"/>
</dbReference>
<keyword evidence="2" id="KW-0472">Membrane</keyword>
<dbReference type="InterPro" id="IPR039672">
    <property type="entry name" value="MFS_2"/>
</dbReference>
<feature type="transmembrane region" description="Helical" evidence="2">
    <location>
        <begin position="118"/>
        <end position="137"/>
    </location>
</feature>
<dbReference type="EMBL" id="JAWWMZ010000015">
    <property type="protein sequence ID" value="MDX4957137.1"/>
    <property type="molecule type" value="Genomic_DNA"/>
</dbReference>
<comment type="caution">
    <text evidence="3">The sequence shown here is derived from an EMBL/GenBank/DDBJ whole genome shotgun (WGS) entry which is preliminary data.</text>
</comment>
<evidence type="ECO:0000313" key="4">
    <source>
        <dbReference type="Proteomes" id="UP001287445"/>
    </source>
</evidence>
<protein>
    <submittedName>
        <fullName evidence="3">MFS transporter</fullName>
    </submittedName>
</protein>
<dbReference type="GO" id="GO:0015293">
    <property type="term" value="F:symporter activity"/>
    <property type="evidence" value="ECO:0007669"/>
    <property type="project" value="InterPro"/>
</dbReference>
<feature type="transmembrane region" description="Helical" evidence="2">
    <location>
        <begin position="43"/>
        <end position="65"/>
    </location>
</feature>
<proteinExistence type="inferred from homology"/>